<gene>
    <name evidence="1" type="ORF">JOH49_004034</name>
</gene>
<proteinExistence type="predicted"/>
<comment type="caution">
    <text evidence="1">The sequence shown here is derived from an EMBL/GenBank/DDBJ whole genome shotgun (WGS) entry which is preliminary data.</text>
</comment>
<sequence length="91" mass="9982">MLRSDHANMPIRGNSAFSIRLMLLSAVTALTLLALGAFGWNAAGAWQRYQAARHTQEFDAGVNKFIAGLFEVLQSTFGAHFVEVGVSPRFR</sequence>
<accession>A0A8I1Y9H5</accession>
<reference evidence="1" key="1">
    <citation type="submission" date="2021-02" db="EMBL/GenBank/DDBJ databases">
        <title>Genomic Encyclopedia of Type Strains, Phase IV (KMG-V): Genome sequencing to study the core and pangenomes of soil and plant-associated prokaryotes.</title>
        <authorList>
            <person name="Whitman W."/>
        </authorList>
    </citation>
    <scope>NUCLEOTIDE SEQUENCE</scope>
    <source>
        <strain evidence="1">USDA 406</strain>
    </source>
</reference>
<evidence type="ECO:0000313" key="1">
    <source>
        <dbReference type="EMBL" id="MBP1294281.1"/>
    </source>
</evidence>
<dbReference type="Proteomes" id="UP000673383">
    <property type="component" value="Unassembled WGS sequence"/>
</dbReference>
<organism evidence="1 2">
    <name type="scientific">Bradyrhizobium elkanii</name>
    <dbReference type="NCBI Taxonomy" id="29448"/>
    <lineage>
        <taxon>Bacteria</taxon>
        <taxon>Pseudomonadati</taxon>
        <taxon>Pseudomonadota</taxon>
        <taxon>Alphaproteobacteria</taxon>
        <taxon>Hyphomicrobiales</taxon>
        <taxon>Nitrobacteraceae</taxon>
        <taxon>Bradyrhizobium</taxon>
    </lineage>
</organism>
<protein>
    <submittedName>
        <fullName evidence="1">Cytochrome c-type biogenesis protein CcmH/NrfG</fullName>
    </submittedName>
</protein>
<dbReference type="AlphaFoldDB" id="A0A8I1Y9H5"/>
<dbReference type="RefSeq" id="WP_209944293.1">
    <property type="nucleotide sequence ID" value="NZ_JAFICZ010000001.1"/>
</dbReference>
<dbReference type="EMBL" id="JAFICZ010000001">
    <property type="protein sequence ID" value="MBP1294281.1"/>
    <property type="molecule type" value="Genomic_DNA"/>
</dbReference>
<evidence type="ECO:0000313" key="2">
    <source>
        <dbReference type="Proteomes" id="UP000673383"/>
    </source>
</evidence>
<name>A0A8I1Y9H5_BRAEL</name>